<dbReference type="AlphaFoldDB" id="A0A450V8U6"/>
<accession>A0A450V8U6</accession>
<protein>
    <submittedName>
        <fullName evidence="2">Uncharacterized protein</fullName>
    </submittedName>
</protein>
<evidence type="ECO:0000313" key="3">
    <source>
        <dbReference type="EMBL" id="VFK04880.1"/>
    </source>
</evidence>
<sequence length="79" mass="9195">MPAILTGLLSIYPLVISMAHAFHSGKRINDYPQMLASALFHLIFRVRRSEEWSVPRRACAGIVNYFKYAQRSKCHYTFF</sequence>
<dbReference type="EMBL" id="CAADFI010000223">
    <property type="protein sequence ID" value="VFK01235.1"/>
    <property type="molecule type" value="Genomic_DNA"/>
</dbReference>
<name>A0A450V8U6_9GAMM</name>
<reference evidence="2" key="1">
    <citation type="submission" date="2019-02" db="EMBL/GenBank/DDBJ databases">
        <authorList>
            <person name="Gruber-Vodicka R. H."/>
            <person name="Seah K. B. B."/>
        </authorList>
    </citation>
    <scope>NUCLEOTIDE SEQUENCE</scope>
    <source>
        <strain evidence="3">BECK_SA2B12</strain>
        <strain evidence="1">BECK_SA2B15</strain>
        <strain evidence="2">BECK_SA2B20</strain>
    </source>
</reference>
<evidence type="ECO:0000313" key="2">
    <source>
        <dbReference type="EMBL" id="VFK01235.1"/>
    </source>
</evidence>
<dbReference type="EMBL" id="CAADFG010000216">
    <property type="protein sequence ID" value="VFK01147.1"/>
    <property type="molecule type" value="Genomic_DNA"/>
</dbReference>
<gene>
    <name evidence="1" type="ORF">BECKH772A_GA0070896_102161</name>
    <name evidence="2" type="ORF">BECKH772B_GA0070898_102231</name>
    <name evidence="3" type="ORF">BECKH772C_GA0070978_102171</name>
</gene>
<dbReference type="EMBL" id="CAADFJ010000217">
    <property type="protein sequence ID" value="VFK04880.1"/>
    <property type="molecule type" value="Genomic_DNA"/>
</dbReference>
<organism evidence="2">
    <name type="scientific">Candidatus Kentrum eta</name>
    <dbReference type="NCBI Taxonomy" id="2126337"/>
    <lineage>
        <taxon>Bacteria</taxon>
        <taxon>Pseudomonadati</taxon>
        <taxon>Pseudomonadota</taxon>
        <taxon>Gammaproteobacteria</taxon>
        <taxon>Candidatus Kentrum</taxon>
    </lineage>
</organism>
<proteinExistence type="predicted"/>
<evidence type="ECO:0000313" key="1">
    <source>
        <dbReference type="EMBL" id="VFK01147.1"/>
    </source>
</evidence>